<evidence type="ECO:0000313" key="3">
    <source>
        <dbReference type="Proteomes" id="UP001183420"/>
    </source>
</evidence>
<keyword evidence="2" id="KW-0489">Methyltransferase</keyword>
<comment type="caution">
    <text evidence="2">The sequence shown here is derived from an EMBL/GenBank/DDBJ whole genome shotgun (WGS) entry which is preliminary data.</text>
</comment>
<feature type="domain" description="Methyltransferase type 11" evidence="1">
    <location>
        <begin position="49"/>
        <end position="139"/>
    </location>
</feature>
<keyword evidence="3" id="KW-1185">Reference proteome</keyword>
<reference evidence="3" key="1">
    <citation type="submission" date="2023-07" db="EMBL/GenBank/DDBJ databases">
        <title>30 novel species of actinomycetes from the DSMZ collection.</title>
        <authorList>
            <person name="Nouioui I."/>
        </authorList>
    </citation>
    <scope>NUCLEOTIDE SEQUENCE [LARGE SCALE GENOMIC DNA]</scope>
    <source>
        <strain evidence="3">DSM 44918</strain>
    </source>
</reference>
<keyword evidence="2" id="KW-0808">Transferase</keyword>
<proteinExistence type="predicted"/>
<dbReference type="Proteomes" id="UP001183420">
    <property type="component" value="Unassembled WGS sequence"/>
</dbReference>
<dbReference type="InterPro" id="IPR013216">
    <property type="entry name" value="Methyltransf_11"/>
</dbReference>
<evidence type="ECO:0000259" key="1">
    <source>
        <dbReference type="Pfam" id="PF08241"/>
    </source>
</evidence>
<sequence length="270" mass="27957">MTTTAFDQSERRAWAGRAAAYAAGFARLCAHPVPRLLDAAEVGRGTRLLDVGTGTGTVAAAAIARGARVTAVDAEPSMVESAARAAPGADVRLATLPNLPFADGEFDAVVGNFVVNHVGRPRAALAELHRVTRPGGHLAVTVWATPAAPGQTLLGRAVEAAGVTRPPDLPALAAEDDFPRTEQGLAALLTGAGLTRASGETLRWDHRTTIEEWWAGPAAGVATIGQLIARQPAPVVGEIRSRFEALSAEFTTPDGELLLPHAALLARGRA</sequence>
<gene>
    <name evidence="2" type="ORF">RNC47_07840</name>
</gene>
<dbReference type="RefSeq" id="WP_311596788.1">
    <property type="nucleotide sequence ID" value="NZ_JAVREM010000005.1"/>
</dbReference>
<evidence type="ECO:0000313" key="2">
    <source>
        <dbReference type="EMBL" id="MDT0318243.1"/>
    </source>
</evidence>
<dbReference type="SUPFAM" id="SSF53335">
    <property type="entry name" value="S-adenosyl-L-methionine-dependent methyltransferases"/>
    <property type="match status" value="1"/>
</dbReference>
<dbReference type="Gene3D" id="3.40.50.150">
    <property type="entry name" value="Vaccinia Virus protein VP39"/>
    <property type="match status" value="1"/>
</dbReference>
<dbReference type="GO" id="GO:0032259">
    <property type="term" value="P:methylation"/>
    <property type="evidence" value="ECO:0007669"/>
    <property type="project" value="UniProtKB-KW"/>
</dbReference>
<dbReference type="InterPro" id="IPR029063">
    <property type="entry name" value="SAM-dependent_MTases_sf"/>
</dbReference>
<dbReference type="EMBL" id="JAVREM010000005">
    <property type="protein sequence ID" value="MDT0318243.1"/>
    <property type="molecule type" value="Genomic_DNA"/>
</dbReference>
<dbReference type="GO" id="GO:0008168">
    <property type="term" value="F:methyltransferase activity"/>
    <property type="evidence" value="ECO:0007669"/>
    <property type="project" value="UniProtKB-KW"/>
</dbReference>
<name>A0ABU2LLV2_9ACTN</name>
<accession>A0ABU2LLV2</accession>
<dbReference type="Pfam" id="PF08241">
    <property type="entry name" value="Methyltransf_11"/>
    <property type="match status" value="1"/>
</dbReference>
<organism evidence="2 3">
    <name type="scientific">Streptomyces millisiae</name>
    <dbReference type="NCBI Taxonomy" id="3075542"/>
    <lineage>
        <taxon>Bacteria</taxon>
        <taxon>Bacillati</taxon>
        <taxon>Actinomycetota</taxon>
        <taxon>Actinomycetes</taxon>
        <taxon>Kitasatosporales</taxon>
        <taxon>Streptomycetaceae</taxon>
        <taxon>Streptomyces</taxon>
    </lineage>
</organism>
<dbReference type="PANTHER" id="PTHR43591:SF109">
    <property type="entry name" value="METHYLTRANSFERASE TYPE 11 DOMAIN-CONTAINING PROTEIN"/>
    <property type="match status" value="1"/>
</dbReference>
<dbReference type="PANTHER" id="PTHR43591">
    <property type="entry name" value="METHYLTRANSFERASE"/>
    <property type="match status" value="1"/>
</dbReference>
<protein>
    <submittedName>
        <fullName evidence="2">Class I SAM-dependent methyltransferase</fullName>
    </submittedName>
</protein>
<dbReference type="CDD" id="cd02440">
    <property type="entry name" value="AdoMet_MTases"/>
    <property type="match status" value="1"/>
</dbReference>